<accession>A0AA35PWN6</accession>
<dbReference type="Proteomes" id="UP001160390">
    <property type="component" value="Unassembled WGS sequence"/>
</dbReference>
<evidence type="ECO:0000256" key="2">
    <source>
        <dbReference type="ARBA" id="ARBA00023043"/>
    </source>
</evidence>
<evidence type="ECO:0000313" key="4">
    <source>
        <dbReference type="EMBL" id="CAI6039444.1"/>
    </source>
</evidence>
<evidence type="ECO:0000313" key="5">
    <source>
        <dbReference type="Proteomes" id="UP001160390"/>
    </source>
</evidence>
<gene>
    <name evidence="4" type="ORF">CCHLO57077_00017014</name>
</gene>
<evidence type="ECO:0008006" key="6">
    <source>
        <dbReference type="Google" id="ProtNLM"/>
    </source>
</evidence>
<evidence type="ECO:0000256" key="1">
    <source>
        <dbReference type="ARBA" id="ARBA00022737"/>
    </source>
</evidence>
<comment type="caution">
    <text evidence="4">The sequence shown here is derived from an EMBL/GenBank/DDBJ whole genome shotgun (WGS) entry which is preliminary data.</text>
</comment>
<reference evidence="4" key="1">
    <citation type="submission" date="2023-01" db="EMBL/GenBank/DDBJ databases">
        <authorList>
            <person name="Piombo E."/>
        </authorList>
    </citation>
    <scope>NUCLEOTIDE SEQUENCE</scope>
</reference>
<dbReference type="EMBL" id="CABFNP030000522">
    <property type="protein sequence ID" value="CAI6039444.1"/>
    <property type="molecule type" value="Genomic_DNA"/>
</dbReference>
<dbReference type="PANTHER" id="PTHR24198">
    <property type="entry name" value="ANKYRIN REPEAT AND PROTEIN KINASE DOMAIN-CONTAINING PROTEIN"/>
    <property type="match status" value="1"/>
</dbReference>
<keyword evidence="5" id="KW-1185">Reference proteome</keyword>
<feature type="repeat" description="ANK" evidence="3">
    <location>
        <begin position="124"/>
        <end position="160"/>
    </location>
</feature>
<dbReference type="Gene3D" id="1.25.40.20">
    <property type="entry name" value="Ankyrin repeat-containing domain"/>
    <property type="match status" value="1"/>
</dbReference>
<sequence length="374" mass="40987">MLAKDFSAVSSLSSEGYDDPAKQLLNRCDKVSLWAGLQFAALTDDLRLATDLIQRETALHYAAESRKNDLELINLLLRQPNVDPGARDFYQHTPLHAASEVSNSEAVRLLLQQPSVSVNGVRRDGETALHLACSGPETYASLATMQHLIDAGALLDAVAESYGTPLCDAVKLENFKIASTLIRADSNPGQRQILSRWINMKPRLFEVIKAGIEVEVTCYVSMPRRHLVATPVYVAACRENTKCMKALFRSGARADSVVADHIPDSTDLRNHRTLLGAVLYEILGEVAEFSISEPKLSPKKEKTISLLIKNGARLGRVPGSSSSWVTALGYAFAVDQRGNPSLLNLILKLSTTKNIRKQFLDDFIDKSPKTAADS</sequence>
<dbReference type="SMART" id="SM00248">
    <property type="entry name" value="ANK"/>
    <property type="match status" value="6"/>
</dbReference>
<dbReference type="InterPro" id="IPR036770">
    <property type="entry name" value="Ankyrin_rpt-contain_sf"/>
</dbReference>
<proteinExistence type="predicted"/>
<keyword evidence="2 3" id="KW-0040">ANK repeat</keyword>
<dbReference type="AlphaFoldDB" id="A0AA35PWN6"/>
<name>A0AA35PWN6_9HYPO</name>
<dbReference type="PROSITE" id="PS50088">
    <property type="entry name" value="ANK_REPEAT"/>
    <property type="match status" value="1"/>
</dbReference>
<protein>
    <recommendedName>
        <fullName evidence="6">Ankyrin repeat protein</fullName>
    </recommendedName>
</protein>
<dbReference type="InterPro" id="IPR002110">
    <property type="entry name" value="Ankyrin_rpt"/>
</dbReference>
<dbReference type="SUPFAM" id="SSF48403">
    <property type="entry name" value="Ankyrin repeat"/>
    <property type="match status" value="1"/>
</dbReference>
<dbReference type="Pfam" id="PF12796">
    <property type="entry name" value="Ank_2"/>
    <property type="match status" value="1"/>
</dbReference>
<organism evidence="4 5">
    <name type="scientific">Clonostachys chloroleuca</name>
    <dbReference type="NCBI Taxonomy" id="1926264"/>
    <lineage>
        <taxon>Eukaryota</taxon>
        <taxon>Fungi</taxon>
        <taxon>Dikarya</taxon>
        <taxon>Ascomycota</taxon>
        <taxon>Pezizomycotina</taxon>
        <taxon>Sordariomycetes</taxon>
        <taxon>Hypocreomycetidae</taxon>
        <taxon>Hypocreales</taxon>
        <taxon>Bionectriaceae</taxon>
        <taxon>Clonostachys</taxon>
    </lineage>
</organism>
<dbReference type="PANTHER" id="PTHR24198:SF165">
    <property type="entry name" value="ANKYRIN REPEAT-CONTAINING PROTEIN-RELATED"/>
    <property type="match status" value="1"/>
</dbReference>
<evidence type="ECO:0000256" key="3">
    <source>
        <dbReference type="PROSITE-ProRule" id="PRU00023"/>
    </source>
</evidence>
<keyword evidence="1" id="KW-0677">Repeat</keyword>